<accession>A0A937UQE7</accession>
<evidence type="ECO:0000256" key="8">
    <source>
        <dbReference type="ARBA" id="ARBA00037998"/>
    </source>
</evidence>
<feature type="transmembrane region" description="Helical" evidence="9">
    <location>
        <begin position="388"/>
        <end position="406"/>
    </location>
</feature>
<comment type="similarity">
    <text evidence="8">Belongs to the binding-protein-dependent transport system permease family. LivHM subfamily.</text>
</comment>
<feature type="transmembrane region" description="Helical" evidence="9">
    <location>
        <begin position="519"/>
        <end position="541"/>
    </location>
</feature>
<organism evidence="10 11">
    <name type="scientific">Frankia nepalensis</name>
    <dbReference type="NCBI Taxonomy" id="1836974"/>
    <lineage>
        <taxon>Bacteria</taxon>
        <taxon>Bacillati</taxon>
        <taxon>Actinomycetota</taxon>
        <taxon>Actinomycetes</taxon>
        <taxon>Frankiales</taxon>
        <taxon>Frankiaceae</taxon>
        <taxon>Frankia</taxon>
    </lineage>
</organism>
<dbReference type="PANTHER" id="PTHR11795">
    <property type="entry name" value="BRANCHED-CHAIN AMINO ACID TRANSPORT SYSTEM PERMEASE PROTEIN LIVH"/>
    <property type="match status" value="1"/>
</dbReference>
<dbReference type="PANTHER" id="PTHR11795:SF445">
    <property type="entry name" value="AMINO ACID ABC TRANSPORTER PERMEASE PROTEIN"/>
    <property type="match status" value="1"/>
</dbReference>
<dbReference type="GO" id="GO:0005886">
    <property type="term" value="C:plasma membrane"/>
    <property type="evidence" value="ECO:0007669"/>
    <property type="project" value="UniProtKB-SubCell"/>
</dbReference>
<sequence>MHEFLVFTISGLTTAGIYAISASGLTLTYVTTGVFNIAHGATGMLAAFTYWQLAVAWGWPVPLALLFCVLVAAPLFGLLLERVVMRRLAGAPESTRLVVTVAVLVVLVSAAQWLWDPSTFRRTQGLFAGRGFEAGGILVPYNDVVVLGVAAAVAGGLWLLLHVSRAGVAMRARVDDPSLAILNGARPATSARLAWMIGTSLAALAGILIAPKLTMSAIPLTLLIVNAYAAAVIGRLRSLPMTFAGALVVGLAADYAIGYVPKISYGQQYLRGVLPVIPVLVLLVALLVLRASRLRGKPALAIREITPTPTWAGTGVFAAAVAFGAVIAATTLAKADLYSSTALWGLAIVGLSMVPLVGYAGRISLCQLSFAGIGAAVVSHAGGGSNPAALLAAAAVAAIVGAVVSLPALRLSGIYLALLTGAFAVALDNWIFQLPAFTVLGDQFALFTNGTLSVERFAVGPLDTTSDRAFFLTGAALFLAAVAVVVAVRRGELGQRLIAVKESPAAAATLGMNVRLTTLAVFTLSAALAGLGGGVYASAVRSTTPDAFSFFTGLTLLLIVVVAGVSSIGSGLAAGLLLGTAAVGSATGDDSARVTATVVGLAALALAANPNGLIPSVLRPAYEPVRRSPAVLAGSVGAITALWVLTLVDAVAPNVLPLGVLLVAVAAPLVARPLAGRAAATAGTEPAGRDEGLSGPLEWLGFDAPVGRADLDAIDARLALDTARLDTGPHLASGKTVGEARVGAA</sequence>
<dbReference type="InterPro" id="IPR043428">
    <property type="entry name" value="LivM-like"/>
</dbReference>
<dbReference type="CDD" id="cd06582">
    <property type="entry name" value="TM_PBP1_LivH_like"/>
    <property type="match status" value="1"/>
</dbReference>
<dbReference type="Pfam" id="PF02653">
    <property type="entry name" value="BPD_transp_2"/>
    <property type="match status" value="2"/>
</dbReference>
<proteinExistence type="inferred from homology"/>
<feature type="transmembrane region" description="Helical" evidence="9">
    <location>
        <begin position="63"/>
        <end position="85"/>
    </location>
</feature>
<evidence type="ECO:0000256" key="6">
    <source>
        <dbReference type="ARBA" id="ARBA00022989"/>
    </source>
</evidence>
<evidence type="ECO:0000256" key="1">
    <source>
        <dbReference type="ARBA" id="ARBA00004651"/>
    </source>
</evidence>
<evidence type="ECO:0000256" key="3">
    <source>
        <dbReference type="ARBA" id="ARBA00022475"/>
    </source>
</evidence>
<dbReference type="InterPro" id="IPR052157">
    <property type="entry name" value="BCAA_transport_permease"/>
</dbReference>
<name>A0A937UQE7_9ACTN</name>
<feature type="transmembrane region" description="Helical" evidence="9">
    <location>
        <begin position="310"/>
        <end position="331"/>
    </location>
</feature>
<comment type="caution">
    <text evidence="10">The sequence shown here is derived from an EMBL/GenBank/DDBJ whole genome shotgun (WGS) entry which is preliminary data.</text>
</comment>
<feature type="transmembrane region" description="Helical" evidence="9">
    <location>
        <begin position="97"/>
        <end position="115"/>
    </location>
</feature>
<comment type="subcellular location">
    <subcellularLocation>
        <location evidence="1">Cell membrane</location>
        <topology evidence="1">Multi-pass membrane protein</topology>
    </subcellularLocation>
</comment>
<evidence type="ECO:0000256" key="9">
    <source>
        <dbReference type="SAM" id="Phobius"/>
    </source>
</evidence>
<feature type="transmembrane region" description="Helical" evidence="9">
    <location>
        <begin position="37"/>
        <end position="57"/>
    </location>
</feature>
<dbReference type="InterPro" id="IPR001851">
    <property type="entry name" value="ABC_transp_permease"/>
</dbReference>
<feature type="transmembrane region" description="Helical" evidence="9">
    <location>
        <begin position="193"/>
        <end position="210"/>
    </location>
</feature>
<reference evidence="10" key="1">
    <citation type="submission" date="2020-12" db="EMBL/GenBank/DDBJ databases">
        <title>Genomic characterization of non-nitrogen-fixing Frankia strains.</title>
        <authorList>
            <person name="Carlos-Shanley C."/>
            <person name="Guerra T."/>
            <person name="Hahn D."/>
        </authorList>
    </citation>
    <scope>NUCLEOTIDE SEQUENCE</scope>
    <source>
        <strain evidence="10">CN6</strain>
    </source>
</reference>
<feature type="transmembrane region" description="Helical" evidence="9">
    <location>
        <begin position="630"/>
        <end position="648"/>
    </location>
</feature>
<keyword evidence="4 9" id="KW-0812">Transmembrane</keyword>
<feature type="transmembrane region" description="Helical" evidence="9">
    <location>
        <begin position="654"/>
        <end position="671"/>
    </location>
</feature>
<feature type="transmembrane region" description="Helical" evidence="9">
    <location>
        <begin position="272"/>
        <end position="289"/>
    </location>
</feature>
<feature type="transmembrane region" description="Helical" evidence="9">
    <location>
        <begin position="337"/>
        <end position="358"/>
    </location>
</feature>
<dbReference type="GO" id="GO:0015658">
    <property type="term" value="F:branched-chain amino acid transmembrane transporter activity"/>
    <property type="evidence" value="ECO:0007669"/>
    <property type="project" value="InterPro"/>
</dbReference>
<feature type="transmembrane region" description="Helical" evidence="9">
    <location>
        <begin position="216"/>
        <end position="234"/>
    </location>
</feature>
<keyword evidence="5" id="KW-0029">Amino-acid transport</keyword>
<evidence type="ECO:0000256" key="4">
    <source>
        <dbReference type="ARBA" id="ARBA00022692"/>
    </source>
</evidence>
<evidence type="ECO:0000256" key="2">
    <source>
        <dbReference type="ARBA" id="ARBA00022448"/>
    </source>
</evidence>
<protein>
    <submittedName>
        <fullName evidence="10">ABC transporter permease</fullName>
    </submittedName>
</protein>
<feature type="transmembrane region" description="Helical" evidence="9">
    <location>
        <begin position="413"/>
        <end position="432"/>
    </location>
</feature>
<evidence type="ECO:0000313" key="11">
    <source>
        <dbReference type="Proteomes" id="UP000604475"/>
    </source>
</evidence>
<feature type="transmembrane region" description="Helical" evidence="9">
    <location>
        <begin position="241"/>
        <end position="260"/>
    </location>
</feature>
<keyword evidence="3" id="KW-1003">Cell membrane</keyword>
<evidence type="ECO:0000256" key="7">
    <source>
        <dbReference type="ARBA" id="ARBA00023136"/>
    </source>
</evidence>
<dbReference type="EMBL" id="JAEACQ010000175">
    <property type="protein sequence ID" value="MBL7628185.1"/>
    <property type="molecule type" value="Genomic_DNA"/>
</dbReference>
<feature type="transmembrane region" description="Helical" evidence="9">
    <location>
        <begin position="144"/>
        <end position="163"/>
    </location>
</feature>
<keyword evidence="7 9" id="KW-0472">Membrane</keyword>
<dbReference type="AlphaFoldDB" id="A0A937UQE7"/>
<dbReference type="RefSeq" id="WP_203005223.1">
    <property type="nucleotide sequence ID" value="NZ_JADWYU010000236.1"/>
</dbReference>
<gene>
    <name evidence="10" type="ORF">I7412_13710</name>
</gene>
<dbReference type="CDD" id="cd06581">
    <property type="entry name" value="TM_PBP1_LivM_like"/>
    <property type="match status" value="1"/>
</dbReference>
<feature type="transmembrane region" description="Helical" evidence="9">
    <location>
        <begin position="6"/>
        <end position="30"/>
    </location>
</feature>
<keyword evidence="11" id="KW-1185">Reference proteome</keyword>
<keyword evidence="6 9" id="KW-1133">Transmembrane helix</keyword>
<feature type="transmembrane region" description="Helical" evidence="9">
    <location>
        <begin position="469"/>
        <end position="488"/>
    </location>
</feature>
<feature type="transmembrane region" description="Helical" evidence="9">
    <location>
        <begin position="365"/>
        <end position="382"/>
    </location>
</feature>
<evidence type="ECO:0000256" key="5">
    <source>
        <dbReference type="ARBA" id="ARBA00022970"/>
    </source>
</evidence>
<dbReference type="GO" id="GO:0006865">
    <property type="term" value="P:amino acid transport"/>
    <property type="evidence" value="ECO:0007669"/>
    <property type="project" value="UniProtKB-KW"/>
</dbReference>
<dbReference type="Proteomes" id="UP000604475">
    <property type="component" value="Unassembled WGS sequence"/>
</dbReference>
<keyword evidence="2" id="KW-0813">Transport</keyword>
<evidence type="ECO:0000313" key="10">
    <source>
        <dbReference type="EMBL" id="MBL7628185.1"/>
    </source>
</evidence>